<sequence>MPSASIYVRLRAEKKLVLCKRHSEYPKLLLRALSRWAGSVLKLPKNPSHATLLVLFKKPVTEEAVCANPAHSSSTLSCLDRPLRAATDANVQLGDDVGEGGEDSLHFRARRCLRPHAKLEGMVLSDGWLQKLQGRHGLKPRRVQGKATSERAADVDEGRPALRIIISKYSPRNNFNIDESAYFYCMVPSTS</sequence>
<protein>
    <submittedName>
        <fullName evidence="1">AlNc14C31G2892 protein</fullName>
    </submittedName>
</protein>
<proteinExistence type="predicted"/>
<reference evidence="1" key="2">
    <citation type="submission" date="2011-02" db="EMBL/GenBank/DDBJ databases">
        <authorList>
            <person name="MacLean D."/>
        </authorList>
    </citation>
    <scope>NUCLEOTIDE SEQUENCE</scope>
</reference>
<gene>
    <name evidence="1" type="primary">AlNc14C31G2892</name>
    <name evidence="1" type="ORF">ALNC14_033340</name>
</gene>
<evidence type="ECO:0000313" key="1">
    <source>
        <dbReference type="EMBL" id="CCA17191.1"/>
    </source>
</evidence>
<dbReference type="HOGENOM" id="CLU_018294_7_1_1"/>
<dbReference type="AlphaFoldDB" id="F0W7T9"/>
<organism evidence="1">
    <name type="scientific">Albugo laibachii Nc14</name>
    <dbReference type="NCBI Taxonomy" id="890382"/>
    <lineage>
        <taxon>Eukaryota</taxon>
        <taxon>Sar</taxon>
        <taxon>Stramenopiles</taxon>
        <taxon>Oomycota</taxon>
        <taxon>Peronosporomycetes</taxon>
        <taxon>Albuginales</taxon>
        <taxon>Albuginaceae</taxon>
        <taxon>Albugo</taxon>
    </lineage>
</organism>
<name>F0W7T9_9STRA</name>
<reference evidence="1" key="1">
    <citation type="journal article" date="2011" name="PLoS Biol.">
        <title>Gene gain and loss during evolution of obligate parasitism in the white rust pathogen of Arabidopsis thaliana.</title>
        <authorList>
            <person name="Kemen E."/>
            <person name="Gardiner A."/>
            <person name="Schultz-Larsen T."/>
            <person name="Kemen A.C."/>
            <person name="Balmuth A.L."/>
            <person name="Robert-Seilaniantz A."/>
            <person name="Bailey K."/>
            <person name="Holub E."/>
            <person name="Studholme D.J."/>
            <person name="Maclean D."/>
            <person name="Jones J.D."/>
        </authorList>
    </citation>
    <scope>NUCLEOTIDE SEQUENCE</scope>
</reference>
<dbReference type="EMBL" id="FR824076">
    <property type="protein sequence ID" value="CCA17191.1"/>
    <property type="molecule type" value="Genomic_DNA"/>
</dbReference>
<accession>F0W7T9</accession>